<dbReference type="Gene3D" id="3.30.420.240">
    <property type="match status" value="1"/>
</dbReference>
<feature type="region of interest" description="Disordered" evidence="1">
    <location>
        <begin position="1"/>
        <end position="20"/>
    </location>
</feature>
<gene>
    <name evidence="2" type="ORF">OB919_20085</name>
</gene>
<evidence type="ECO:0008006" key="4">
    <source>
        <dbReference type="Google" id="ProtNLM"/>
    </source>
</evidence>
<dbReference type="EMBL" id="JAOPJZ010000034">
    <property type="protein sequence ID" value="MCU4754251.1"/>
    <property type="molecule type" value="Genomic_DNA"/>
</dbReference>
<sequence>MTSGSYSQMEEATFKPMSSLIREAKERVPLEGEVKKSPPRIEFERDPEHYFRCVSGRYPDNLEGRHNERILVVVDESDKPDISMEHFDSAQSSITDDRDRMVVIGNPPRDEGNSLYELMTDPRWEVIQFSSFDSHNVLVDAGEVEEEKLPGLVDLKQIKEDYESWNREEFPGVDACLNSLEQDGETGILTCTESGLDERWYRRRLGVIPPDGSKSVRPFHTEDVVSAENAYQEITDGDDSVEYDAYGVDVARGGGDRTVIVGMTPSRIDILASVEEPGNHSVNKRLVEHHVHDTATPVIMDAIGEGSGVADELNRTYNVTRFKSSEKALQREKYHDKRTEALCEFGQWLSNGAIDPHSELSAELRSASRHIELEEKALKSGVTWKATSKSDLKKSDALGRSPDLLDAACLAAWGLEVEQSHSNAGYGFYSY</sequence>
<protein>
    <recommendedName>
        <fullName evidence="4">Terminase large subunit gp17-like C-terminal domain-containing protein</fullName>
    </recommendedName>
</protein>
<reference evidence="2 3" key="1">
    <citation type="submission" date="2022-09" db="EMBL/GenBank/DDBJ databases">
        <title>Enrichment on poylsaccharides allowed isolation of novel metabolic and taxonomic groups of Haloarchaea.</title>
        <authorList>
            <person name="Sorokin D.Y."/>
            <person name="Elcheninov A.G."/>
            <person name="Khizhniak T.V."/>
            <person name="Kolganova T.V."/>
            <person name="Kublanov I.V."/>
        </authorList>
    </citation>
    <scope>NUCLEOTIDE SEQUENCE [LARGE SCALE GENOMIC DNA]</scope>
    <source>
        <strain evidence="2 3">AArc-curdl1</strain>
    </source>
</reference>
<dbReference type="Proteomes" id="UP001321047">
    <property type="component" value="Unassembled WGS sequence"/>
</dbReference>
<proteinExistence type="predicted"/>
<evidence type="ECO:0000313" key="3">
    <source>
        <dbReference type="Proteomes" id="UP001321047"/>
    </source>
</evidence>
<comment type="caution">
    <text evidence="2">The sequence shown here is derived from an EMBL/GenBank/DDBJ whole genome shotgun (WGS) entry which is preliminary data.</text>
</comment>
<dbReference type="AlphaFoldDB" id="A0AAP2ZBR7"/>
<name>A0AAP2ZBR7_9EURY</name>
<accession>A0AAP2ZBR7</accession>
<feature type="compositionally biased region" description="Polar residues" evidence="1">
    <location>
        <begin position="1"/>
        <end position="10"/>
    </location>
</feature>
<evidence type="ECO:0000256" key="1">
    <source>
        <dbReference type="SAM" id="MobiDB-lite"/>
    </source>
</evidence>
<keyword evidence="3" id="KW-1185">Reference proteome</keyword>
<organism evidence="2 3">
    <name type="scientific">Natronosalvus hydrolyticus</name>
    <dbReference type="NCBI Taxonomy" id="2979988"/>
    <lineage>
        <taxon>Archaea</taxon>
        <taxon>Methanobacteriati</taxon>
        <taxon>Methanobacteriota</taxon>
        <taxon>Stenosarchaea group</taxon>
        <taxon>Halobacteria</taxon>
        <taxon>Halobacteriales</taxon>
        <taxon>Natrialbaceae</taxon>
        <taxon>Natronosalvus</taxon>
    </lineage>
</organism>
<evidence type="ECO:0000313" key="2">
    <source>
        <dbReference type="EMBL" id="MCU4754251.1"/>
    </source>
</evidence>